<dbReference type="Pfam" id="PF07238">
    <property type="entry name" value="PilZ"/>
    <property type="match status" value="1"/>
</dbReference>
<keyword evidence="3" id="KW-1185">Reference proteome</keyword>
<dbReference type="OrthoDB" id="7472137at2"/>
<evidence type="ECO:0000259" key="1">
    <source>
        <dbReference type="Pfam" id="PF07238"/>
    </source>
</evidence>
<evidence type="ECO:0000313" key="2">
    <source>
        <dbReference type="EMBL" id="SHF32937.1"/>
    </source>
</evidence>
<protein>
    <submittedName>
        <fullName evidence="2">PilZ domain-containing protein</fullName>
    </submittedName>
</protein>
<evidence type="ECO:0000313" key="3">
    <source>
        <dbReference type="Proteomes" id="UP000183987"/>
    </source>
</evidence>
<dbReference type="SUPFAM" id="SSF141371">
    <property type="entry name" value="PilZ domain-like"/>
    <property type="match status" value="1"/>
</dbReference>
<gene>
    <name evidence="2" type="ORF">SAMN05444339_10576</name>
</gene>
<dbReference type="AlphaFoldDB" id="A0A1M5AS62"/>
<dbReference type="GO" id="GO:0035438">
    <property type="term" value="F:cyclic-di-GMP binding"/>
    <property type="evidence" value="ECO:0007669"/>
    <property type="project" value="InterPro"/>
</dbReference>
<dbReference type="EMBL" id="FQUE01000005">
    <property type="protein sequence ID" value="SHF32937.1"/>
    <property type="molecule type" value="Genomic_DNA"/>
</dbReference>
<dbReference type="Proteomes" id="UP000183987">
    <property type="component" value="Unassembled WGS sequence"/>
</dbReference>
<proteinExistence type="predicted"/>
<accession>A0A1M5AS62</accession>
<sequence>MHKQYRRHRYPTAYPVAVTTPTGRQSAVLIDVNQGGARLEGIDNVMRGDRITLHVLNEQVPGLVRWTAAHRIGVAFQKPARPALVDILRQGVRSSIANRFSSTGLREMH</sequence>
<feature type="domain" description="PilZ" evidence="1">
    <location>
        <begin position="6"/>
        <end position="89"/>
    </location>
</feature>
<reference evidence="3" key="1">
    <citation type="submission" date="2016-11" db="EMBL/GenBank/DDBJ databases">
        <authorList>
            <person name="Varghese N."/>
            <person name="Submissions S."/>
        </authorList>
    </citation>
    <scope>NUCLEOTIDE SEQUENCE [LARGE SCALE GENOMIC DNA]</scope>
    <source>
        <strain evidence="3">DSM 29326</strain>
    </source>
</reference>
<name>A0A1M5AS62_LOKAT</name>
<organism evidence="2 3">
    <name type="scientific">Loktanella atrilutea</name>
    <dbReference type="NCBI Taxonomy" id="366533"/>
    <lineage>
        <taxon>Bacteria</taxon>
        <taxon>Pseudomonadati</taxon>
        <taxon>Pseudomonadota</taxon>
        <taxon>Alphaproteobacteria</taxon>
        <taxon>Rhodobacterales</taxon>
        <taxon>Roseobacteraceae</taxon>
        <taxon>Loktanella</taxon>
    </lineage>
</organism>
<dbReference type="STRING" id="366533.SAMN05444339_10576"/>
<dbReference type="RefSeq" id="WP_072857426.1">
    <property type="nucleotide sequence ID" value="NZ_FQUE01000005.1"/>
</dbReference>
<dbReference type="InterPro" id="IPR009875">
    <property type="entry name" value="PilZ_domain"/>
</dbReference>